<keyword evidence="7" id="KW-0460">Magnesium</keyword>
<comment type="similarity">
    <text evidence="3">Belongs to the Nudix hydrolase family. NudC subfamily.</text>
</comment>
<evidence type="ECO:0000256" key="7">
    <source>
        <dbReference type="ARBA" id="ARBA00022842"/>
    </source>
</evidence>
<keyword evidence="6" id="KW-0378">Hydrolase</keyword>
<dbReference type="PROSITE" id="PS51462">
    <property type="entry name" value="NUDIX"/>
    <property type="match status" value="1"/>
</dbReference>
<dbReference type="GO" id="GO:0035529">
    <property type="term" value="F:NADH pyrophosphatase activity"/>
    <property type="evidence" value="ECO:0007669"/>
    <property type="project" value="TreeGrafter"/>
</dbReference>
<reference evidence="11 12" key="1">
    <citation type="journal article" date="2018" name="MBio">
        <title>Comparative Genomics Reveals the Core Gene Toolbox for the Fungus-Insect Symbiosis.</title>
        <authorList>
            <person name="Wang Y."/>
            <person name="Stata M."/>
            <person name="Wang W."/>
            <person name="Stajich J.E."/>
            <person name="White M.M."/>
            <person name="Moncalvo J.M."/>
        </authorList>
    </citation>
    <scope>NUCLEOTIDE SEQUENCE [LARGE SCALE GENOMIC DNA]</scope>
    <source>
        <strain evidence="11 12">SWE-8-4</strain>
    </source>
</reference>
<evidence type="ECO:0000256" key="4">
    <source>
        <dbReference type="ARBA" id="ARBA00012381"/>
    </source>
</evidence>
<accession>A0A2T9YQX7</accession>
<evidence type="ECO:0000256" key="6">
    <source>
        <dbReference type="ARBA" id="ARBA00022801"/>
    </source>
</evidence>
<comment type="caution">
    <text evidence="11">The sequence shown here is derived from an EMBL/GenBank/DDBJ whole genome shotgun (WGS) entry which is preliminary data.</text>
</comment>
<dbReference type="EMBL" id="MBFR01000075">
    <property type="protein sequence ID" value="PVU94760.1"/>
    <property type="molecule type" value="Genomic_DNA"/>
</dbReference>
<evidence type="ECO:0000313" key="12">
    <source>
        <dbReference type="Proteomes" id="UP000245383"/>
    </source>
</evidence>
<dbReference type="InterPro" id="IPR000086">
    <property type="entry name" value="NUDIX_hydrolase_dom"/>
</dbReference>
<sequence>MNISKSRQFFSGNDHALDRMGQVRTNRKLLSGLYNDPNTRFLLCVNGGSKFLFLKQEKKPELATSLPNSQSPKRFQQIALLKRQDLLDSKLSLNPYLEENSAVFGKIVIQDLNNKKSVDEYSTAMQFSKKASQVFLGKTTNISAIDSNSETLQETPPYYNIWAIDLGDLGAYEQDKIAEFAENAGIEEPQGIKEIESAIANTLKGIFLPLRTGSFGLNACQAHVIALAAALTDWNYRNQFCPGCGNPTWSTQAGYKRVCVNGLVSTINDNPLLYIPQEIDKKCYSQFSLNNFTFPRTDPVIIVAIISPDGDKLLLARGAKFPPKRYSCIAGFVDAAESIEDAVRREVREEVGLNVDKIEYYTSQPWPFPNSLMIGCFAHATSKNIVVDQDEILDAKWCSVNDIYPSLAKNESESLLNFDKIIDQSNKKTLVSDQTDIELPPAVAVGFFLIQAWIKKQINHANL</sequence>
<evidence type="ECO:0000256" key="1">
    <source>
        <dbReference type="ARBA" id="ARBA00001946"/>
    </source>
</evidence>
<dbReference type="AlphaFoldDB" id="A0A2T9YQX7"/>
<feature type="domain" description="Nudix hydrolase" evidence="10">
    <location>
        <begin position="295"/>
        <end position="420"/>
    </location>
</feature>
<dbReference type="STRING" id="133385.A0A2T9YQX7"/>
<dbReference type="InterPro" id="IPR050241">
    <property type="entry name" value="NAD-cap_RNA_hydrolase_NudC"/>
</dbReference>
<dbReference type="GO" id="GO:0005829">
    <property type="term" value="C:cytosol"/>
    <property type="evidence" value="ECO:0007669"/>
    <property type="project" value="TreeGrafter"/>
</dbReference>
<evidence type="ECO:0000256" key="2">
    <source>
        <dbReference type="ARBA" id="ARBA00001947"/>
    </source>
</evidence>
<evidence type="ECO:0000256" key="8">
    <source>
        <dbReference type="ARBA" id="ARBA00023027"/>
    </source>
</evidence>
<organism evidence="11 12">
    <name type="scientific">Smittium simulii</name>
    <dbReference type="NCBI Taxonomy" id="133385"/>
    <lineage>
        <taxon>Eukaryota</taxon>
        <taxon>Fungi</taxon>
        <taxon>Fungi incertae sedis</taxon>
        <taxon>Zoopagomycota</taxon>
        <taxon>Kickxellomycotina</taxon>
        <taxon>Harpellomycetes</taxon>
        <taxon>Harpellales</taxon>
        <taxon>Legeriomycetaceae</taxon>
        <taxon>Smittium</taxon>
    </lineage>
</organism>
<dbReference type="PANTHER" id="PTHR42904:SF6">
    <property type="entry name" value="NAD-CAPPED RNA HYDROLASE NUDT12"/>
    <property type="match status" value="1"/>
</dbReference>
<evidence type="ECO:0000259" key="10">
    <source>
        <dbReference type="PROSITE" id="PS51462"/>
    </source>
</evidence>
<keyword evidence="5" id="KW-0479">Metal-binding</keyword>
<dbReference type="PANTHER" id="PTHR42904">
    <property type="entry name" value="NUDIX HYDROLASE, NUDC SUBFAMILY"/>
    <property type="match status" value="1"/>
</dbReference>
<dbReference type="InterPro" id="IPR049734">
    <property type="entry name" value="NudC-like_C"/>
</dbReference>
<dbReference type="GO" id="GO:0046872">
    <property type="term" value="F:metal ion binding"/>
    <property type="evidence" value="ECO:0007669"/>
    <property type="project" value="UniProtKB-KW"/>
</dbReference>
<evidence type="ECO:0000256" key="9">
    <source>
        <dbReference type="ARBA" id="ARBA00023679"/>
    </source>
</evidence>
<protein>
    <recommendedName>
        <fullName evidence="4">NAD(+) diphosphatase</fullName>
        <ecNumber evidence="4">3.6.1.22</ecNumber>
    </recommendedName>
</protein>
<dbReference type="GO" id="GO:0006742">
    <property type="term" value="P:NADP+ catabolic process"/>
    <property type="evidence" value="ECO:0007669"/>
    <property type="project" value="TreeGrafter"/>
</dbReference>
<gene>
    <name evidence="11" type="ORF">BB561_002265</name>
</gene>
<comment type="cofactor">
    <cofactor evidence="1">
        <name>Mg(2+)</name>
        <dbReference type="ChEBI" id="CHEBI:18420"/>
    </cofactor>
</comment>
<dbReference type="SUPFAM" id="SSF55811">
    <property type="entry name" value="Nudix"/>
    <property type="match status" value="1"/>
</dbReference>
<dbReference type="CDD" id="cd03429">
    <property type="entry name" value="NUDIX_NADH_pyrophosphatase_Nudt13"/>
    <property type="match status" value="1"/>
</dbReference>
<evidence type="ECO:0000313" key="11">
    <source>
        <dbReference type="EMBL" id="PVU94760.1"/>
    </source>
</evidence>
<dbReference type="EC" id="3.6.1.22" evidence="4"/>
<dbReference type="PROSITE" id="PS00893">
    <property type="entry name" value="NUDIX_BOX"/>
    <property type="match status" value="1"/>
</dbReference>
<dbReference type="GO" id="GO:0005777">
    <property type="term" value="C:peroxisome"/>
    <property type="evidence" value="ECO:0007669"/>
    <property type="project" value="TreeGrafter"/>
</dbReference>
<evidence type="ECO:0000256" key="5">
    <source>
        <dbReference type="ARBA" id="ARBA00022723"/>
    </source>
</evidence>
<comment type="catalytic activity">
    <reaction evidence="9">
        <text>a 5'-end NAD(+)-phospho-ribonucleoside in mRNA + H2O = a 5'-end phospho-adenosine-phospho-ribonucleoside in mRNA + beta-nicotinamide D-ribonucleotide + 2 H(+)</text>
        <dbReference type="Rhea" id="RHEA:60876"/>
        <dbReference type="Rhea" id="RHEA-COMP:15698"/>
        <dbReference type="Rhea" id="RHEA-COMP:15719"/>
        <dbReference type="ChEBI" id="CHEBI:14649"/>
        <dbReference type="ChEBI" id="CHEBI:15377"/>
        <dbReference type="ChEBI" id="CHEBI:15378"/>
        <dbReference type="ChEBI" id="CHEBI:144029"/>
        <dbReference type="ChEBI" id="CHEBI:144051"/>
    </reaction>
    <physiologicalReaction direction="left-to-right" evidence="9">
        <dbReference type="Rhea" id="RHEA:60877"/>
    </physiologicalReaction>
</comment>
<dbReference type="Pfam" id="PF00293">
    <property type="entry name" value="NUDIX"/>
    <property type="match status" value="1"/>
</dbReference>
<dbReference type="InterPro" id="IPR020084">
    <property type="entry name" value="NUDIX_hydrolase_CS"/>
</dbReference>
<name>A0A2T9YQX7_9FUNG</name>
<keyword evidence="12" id="KW-1185">Reference proteome</keyword>
<dbReference type="Proteomes" id="UP000245383">
    <property type="component" value="Unassembled WGS sequence"/>
</dbReference>
<keyword evidence="8" id="KW-0520">NAD</keyword>
<dbReference type="Gene3D" id="3.90.79.10">
    <property type="entry name" value="Nucleoside Triphosphate Pyrophosphohydrolase"/>
    <property type="match status" value="1"/>
</dbReference>
<dbReference type="InterPro" id="IPR015797">
    <property type="entry name" value="NUDIX_hydrolase-like_dom_sf"/>
</dbReference>
<evidence type="ECO:0000256" key="3">
    <source>
        <dbReference type="ARBA" id="ARBA00009595"/>
    </source>
</evidence>
<dbReference type="GO" id="GO:0019677">
    <property type="term" value="P:NAD+ catabolic process"/>
    <property type="evidence" value="ECO:0007669"/>
    <property type="project" value="TreeGrafter"/>
</dbReference>
<proteinExistence type="inferred from homology"/>
<dbReference type="OrthoDB" id="10249612at2759"/>
<dbReference type="Gene3D" id="3.90.79.20">
    <property type="match status" value="1"/>
</dbReference>
<comment type="cofactor">
    <cofactor evidence="2">
        <name>Zn(2+)</name>
        <dbReference type="ChEBI" id="CHEBI:29105"/>
    </cofactor>
</comment>